<gene>
    <name evidence="1" type="ORF">TOPH_00277</name>
</gene>
<evidence type="ECO:0000313" key="1">
    <source>
        <dbReference type="EMBL" id="KND94853.1"/>
    </source>
</evidence>
<reference evidence="1 2" key="1">
    <citation type="journal article" date="2015" name="BMC Genomics">
        <title>The genome of the truffle-parasite Tolypocladium ophioglossoides and the evolution of antifungal peptaibiotics.</title>
        <authorList>
            <person name="Quandt C.A."/>
            <person name="Bushley K.E."/>
            <person name="Spatafora J.W."/>
        </authorList>
    </citation>
    <scope>NUCLEOTIDE SEQUENCE [LARGE SCALE GENOMIC DNA]</scope>
    <source>
        <strain evidence="1 2">CBS 100239</strain>
    </source>
</reference>
<dbReference type="EMBL" id="LFRF01000001">
    <property type="protein sequence ID" value="KND94853.1"/>
    <property type="molecule type" value="Genomic_DNA"/>
</dbReference>
<name>A0A0L0NLE0_TOLOC</name>
<protein>
    <submittedName>
        <fullName evidence="1">Uncharacterized protein</fullName>
    </submittedName>
</protein>
<organism evidence="1 2">
    <name type="scientific">Tolypocladium ophioglossoides (strain CBS 100239)</name>
    <name type="common">Snaketongue truffleclub</name>
    <name type="synonym">Elaphocordyceps ophioglossoides</name>
    <dbReference type="NCBI Taxonomy" id="1163406"/>
    <lineage>
        <taxon>Eukaryota</taxon>
        <taxon>Fungi</taxon>
        <taxon>Dikarya</taxon>
        <taxon>Ascomycota</taxon>
        <taxon>Pezizomycotina</taxon>
        <taxon>Sordariomycetes</taxon>
        <taxon>Hypocreomycetidae</taxon>
        <taxon>Hypocreales</taxon>
        <taxon>Ophiocordycipitaceae</taxon>
        <taxon>Tolypocladium</taxon>
    </lineage>
</organism>
<dbReference type="Proteomes" id="UP000036947">
    <property type="component" value="Unassembled WGS sequence"/>
</dbReference>
<evidence type="ECO:0000313" key="2">
    <source>
        <dbReference type="Proteomes" id="UP000036947"/>
    </source>
</evidence>
<sequence>MAVSLSTPRSDRPHSEMVVACAVSWQAGTNSRAPNMSPTLIKLMEGLVERHRVLVLVTCKQSQHMALRFSLCFPSPGGANGGDVVSPINGVLVVTSGHICTPSTEEIQADMPHRG</sequence>
<accession>A0A0L0NLE0</accession>
<comment type="caution">
    <text evidence="1">The sequence shown here is derived from an EMBL/GenBank/DDBJ whole genome shotgun (WGS) entry which is preliminary data.</text>
</comment>
<dbReference type="AlphaFoldDB" id="A0A0L0NLE0"/>
<keyword evidence="2" id="KW-1185">Reference proteome</keyword>
<proteinExistence type="predicted"/>